<organism evidence="2">
    <name type="scientific">viral metagenome</name>
    <dbReference type="NCBI Taxonomy" id="1070528"/>
    <lineage>
        <taxon>unclassified sequences</taxon>
        <taxon>metagenomes</taxon>
        <taxon>organismal metagenomes</taxon>
    </lineage>
</organism>
<protein>
    <submittedName>
        <fullName evidence="2">Uncharacterized protein</fullName>
    </submittedName>
</protein>
<accession>A0A6C0F5Z7</accession>
<evidence type="ECO:0000256" key="1">
    <source>
        <dbReference type="SAM" id="Phobius"/>
    </source>
</evidence>
<evidence type="ECO:0000313" key="2">
    <source>
        <dbReference type="EMBL" id="QHT36043.1"/>
    </source>
</evidence>
<dbReference type="EMBL" id="MN739029">
    <property type="protein sequence ID" value="QHT36043.1"/>
    <property type="molecule type" value="Genomic_DNA"/>
</dbReference>
<reference evidence="2" key="1">
    <citation type="journal article" date="2020" name="Nature">
        <title>Giant virus diversity and host interactions through global metagenomics.</title>
        <authorList>
            <person name="Schulz F."/>
            <person name="Roux S."/>
            <person name="Paez-Espino D."/>
            <person name="Jungbluth S."/>
            <person name="Walsh D.A."/>
            <person name="Denef V.J."/>
            <person name="McMahon K.D."/>
            <person name="Konstantinidis K.T."/>
            <person name="Eloe-Fadrosh E.A."/>
            <person name="Kyrpides N.C."/>
            <person name="Woyke T."/>
        </authorList>
    </citation>
    <scope>NUCLEOTIDE SEQUENCE</scope>
    <source>
        <strain evidence="2">GVMAG-M-3300009182-46</strain>
    </source>
</reference>
<name>A0A6C0F5Z7_9ZZZZ</name>
<feature type="transmembrane region" description="Helical" evidence="1">
    <location>
        <begin position="167"/>
        <end position="187"/>
    </location>
</feature>
<dbReference type="AlphaFoldDB" id="A0A6C0F5Z7"/>
<sequence length="188" mass="21938">MNITIIFTVLLLALLFSPVEARCRAACRRRRRRARATRAARDQVEKQRAMALQAKYVAESMVVKSISILHSDYYYKTSALFYKPLCEVIVNSFSKQTNKPMLYNAMQNLSQNAKDIIAKNVTDWYTVKIYTKENFPNTYRDENMNITKNFDDVVQYYIEQCYVPPRLSFATFVLVVAMLIGAFFMFAR</sequence>
<proteinExistence type="predicted"/>
<keyword evidence="1" id="KW-0812">Transmembrane</keyword>
<keyword evidence="1" id="KW-0472">Membrane</keyword>
<keyword evidence="1" id="KW-1133">Transmembrane helix</keyword>